<dbReference type="GO" id="GO:0004803">
    <property type="term" value="F:transposase activity"/>
    <property type="evidence" value="ECO:0007669"/>
    <property type="project" value="InterPro"/>
</dbReference>
<dbReference type="GO" id="GO:0006313">
    <property type="term" value="P:DNA transposition"/>
    <property type="evidence" value="ECO:0007669"/>
    <property type="project" value="InterPro"/>
</dbReference>
<dbReference type="GO" id="GO:0003677">
    <property type="term" value="F:DNA binding"/>
    <property type="evidence" value="ECO:0007669"/>
    <property type="project" value="InterPro"/>
</dbReference>
<proteinExistence type="predicted"/>
<keyword evidence="3" id="KW-1185">Reference proteome</keyword>
<name>A0A5C6CM25_9BACT</name>
<dbReference type="RefSeq" id="WP_197530716.1">
    <property type="nucleotide sequence ID" value="NZ_SJPS01000004.1"/>
</dbReference>
<evidence type="ECO:0000313" key="2">
    <source>
        <dbReference type="EMBL" id="TWU25973.1"/>
    </source>
</evidence>
<gene>
    <name evidence="2" type="ORF">Pla144_31870</name>
</gene>
<evidence type="ECO:0000313" key="3">
    <source>
        <dbReference type="Proteomes" id="UP000318437"/>
    </source>
</evidence>
<protein>
    <recommendedName>
        <fullName evidence="1">Transposase IS4-like domain-containing protein</fullName>
    </recommendedName>
</protein>
<dbReference type="InterPro" id="IPR002559">
    <property type="entry name" value="Transposase_11"/>
</dbReference>
<organism evidence="2 3">
    <name type="scientific">Bythopirellula polymerisocia</name>
    <dbReference type="NCBI Taxonomy" id="2528003"/>
    <lineage>
        <taxon>Bacteria</taxon>
        <taxon>Pseudomonadati</taxon>
        <taxon>Planctomycetota</taxon>
        <taxon>Planctomycetia</taxon>
        <taxon>Pirellulales</taxon>
        <taxon>Lacipirellulaceae</taxon>
        <taxon>Bythopirellula</taxon>
    </lineage>
</organism>
<feature type="domain" description="Transposase IS4-like" evidence="1">
    <location>
        <begin position="79"/>
        <end position="124"/>
    </location>
</feature>
<dbReference type="PANTHER" id="PTHR30007:SF0">
    <property type="entry name" value="TRANSPOSASE"/>
    <property type="match status" value="1"/>
</dbReference>
<evidence type="ECO:0000259" key="1">
    <source>
        <dbReference type="Pfam" id="PF01609"/>
    </source>
</evidence>
<dbReference type="EMBL" id="SJPS01000004">
    <property type="protein sequence ID" value="TWU25973.1"/>
    <property type="molecule type" value="Genomic_DNA"/>
</dbReference>
<sequence length="127" mass="14096">MAKYLATLTKLERVRTRAALSPMGVRRDTERRQDRLPVAADAPRFSSLEDSLHHLLELAERRDLGAYSPSGNKLTDVMAIVDSQSVCSAEGGEERGYDEVKKITGRKRHIAIDTLGLVLVVVVHDVE</sequence>
<reference evidence="2 3" key="1">
    <citation type="submission" date="2019-02" db="EMBL/GenBank/DDBJ databases">
        <title>Deep-cultivation of Planctomycetes and their phenomic and genomic characterization uncovers novel biology.</title>
        <authorList>
            <person name="Wiegand S."/>
            <person name="Jogler M."/>
            <person name="Boedeker C."/>
            <person name="Pinto D."/>
            <person name="Vollmers J."/>
            <person name="Rivas-Marin E."/>
            <person name="Kohn T."/>
            <person name="Peeters S.H."/>
            <person name="Heuer A."/>
            <person name="Rast P."/>
            <person name="Oberbeckmann S."/>
            <person name="Bunk B."/>
            <person name="Jeske O."/>
            <person name="Meyerdierks A."/>
            <person name="Storesund J.E."/>
            <person name="Kallscheuer N."/>
            <person name="Luecker S."/>
            <person name="Lage O.M."/>
            <person name="Pohl T."/>
            <person name="Merkel B.J."/>
            <person name="Hornburger P."/>
            <person name="Mueller R.-W."/>
            <person name="Bruemmer F."/>
            <person name="Labrenz M."/>
            <person name="Spormann A.M."/>
            <person name="Op Den Camp H."/>
            <person name="Overmann J."/>
            <person name="Amann R."/>
            <person name="Jetten M.S.M."/>
            <person name="Mascher T."/>
            <person name="Medema M.H."/>
            <person name="Devos D.P."/>
            <person name="Kaster A.-K."/>
            <person name="Ovreas L."/>
            <person name="Rohde M."/>
            <person name="Galperin M.Y."/>
            <person name="Jogler C."/>
        </authorList>
    </citation>
    <scope>NUCLEOTIDE SEQUENCE [LARGE SCALE GENOMIC DNA]</scope>
    <source>
        <strain evidence="2 3">Pla144</strain>
    </source>
</reference>
<accession>A0A5C6CM25</accession>
<dbReference type="Proteomes" id="UP000318437">
    <property type="component" value="Unassembled WGS sequence"/>
</dbReference>
<dbReference type="PANTHER" id="PTHR30007">
    <property type="entry name" value="PHP DOMAIN PROTEIN"/>
    <property type="match status" value="1"/>
</dbReference>
<dbReference type="AlphaFoldDB" id="A0A5C6CM25"/>
<comment type="caution">
    <text evidence="2">The sequence shown here is derived from an EMBL/GenBank/DDBJ whole genome shotgun (WGS) entry which is preliminary data.</text>
</comment>
<dbReference type="Pfam" id="PF01609">
    <property type="entry name" value="DDE_Tnp_1"/>
    <property type="match status" value="1"/>
</dbReference>